<dbReference type="InterPro" id="IPR010540">
    <property type="entry name" value="CmpB_TMEM229"/>
</dbReference>
<accession>A0A3E3I225</accession>
<keyword evidence="1" id="KW-0472">Membrane</keyword>
<proteinExistence type="predicted"/>
<evidence type="ECO:0000313" key="3">
    <source>
        <dbReference type="Proteomes" id="UP000261166"/>
    </source>
</evidence>
<comment type="caution">
    <text evidence="2">The sequence shown here is derived from an EMBL/GenBank/DDBJ whole genome shotgun (WGS) entry which is preliminary data.</text>
</comment>
<dbReference type="Pfam" id="PF06541">
    <property type="entry name" value="ABC_trans_CmpB"/>
    <property type="match status" value="1"/>
</dbReference>
<name>A0A3E3I225_9FIRM</name>
<dbReference type="RefSeq" id="WP_117531911.1">
    <property type="nucleotide sequence ID" value="NZ_JBKXRP010000034.1"/>
</dbReference>
<feature type="transmembrane region" description="Helical" evidence="1">
    <location>
        <begin position="93"/>
        <end position="115"/>
    </location>
</feature>
<keyword evidence="1" id="KW-1133">Transmembrane helix</keyword>
<feature type="transmembrane region" description="Helical" evidence="1">
    <location>
        <begin position="54"/>
        <end position="81"/>
    </location>
</feature>
<dbReference type="Proteomes" id="UP000261166">
    <property type="component" value="Unassembled WGS sequence"/>
</dbReference>
<dbReference type="OrthoDB" id="1752779at2"/>
<organism evidence="2 3">
    <name type="scientific">Eisenbergiella massiliensis</name>
    <dbReference type="NCBI Taxonomy" id="1720294"/>
    <lineage>
        <taxon>Bacteria</taxon>
        <taxon>Bacillati</taxon>
        <taxon>Bacillota</taxon>
        <taxon>Clostridia</taxon>
        <taxon>Lachnospirales</taxon>
        <taxon>Lachnospiraceae</taxon>
        <taxon>Eisenbergiella</taxon>
    </lineage>
</organism>
<sequence length="149" mass="17678">MEVLLFLIGGRLYTWIEIIWRGWTHWTMFYLGGGCFIIMGLLNEHILPWGMPLFWQAVISACIITVLEFIVGCIINLWLGWQVWDYSGLPFNLLGQICLYYFLLWIPISAAGIILDDWIRYLFYRCFNKFFPNLQERERPHYTLIGGKT</sequence>
<dbReference type="EMBL" id="QVLU01000067">
    <property type="protein sequence ID" value="RGE58715.1"/>
    <property type="molecule type" value="Genomic_DNA"/>
</dbReference>
<evidence type="ECO:0000313" key="2">
    <source>
        <dbReference type="EMBL" id="RGE58715.1"/>
    </source>
</evidence>
<reference evidence="2 3" key="1">
    <citation type="submission" date="2018-08" db="EMBL/GenBank/DDBJ databases">
        <title>A genome reference for cultivated species of the human gut microbiota.</title>
        <authorList>
            <person name="Zou Y."/>
            <person name="Xue W."/>
            <person name="Luo G."/>
        </authorList>
    </citation>
    <scope>NUCLEOTIDE SEQUENCE [LARGE SCALE GENOMIC DNA]</scope>
    <source>
        <strain evidence="2 3">AF26-4BH</strain>
    </source>
</reference>
<keyword evidence="1" id="KW-0812">Transmembrane</keyword>
<evidence type="ECO:0000256" key="1">
    <source>
        <dbReference type="SAM" id="Phobius"/>
    </source>
</evidence>
<feature type="transmembrane region" description="Helical" evidence="1">
    <location>
        <begin position="23"/>
        <end position="42"/>
    </location>
</feature>
<protein>
    <submittedName>
        <fullName evidence="2">Uncharacterized protein</fullName>
    </submittedName>
</protein>
<gene>
    <name evidence="2" type="ORF">DWY69_30955</name>
</gene>
<dbReference type="AlphaFoldDB" id="A0A3E3I225"/>